<keyword evidence="3" id="KW-0378">Hydrolase</keyword>
<feature type="active site" evidence="4">
    <location>
        <position position="320"/>
    </location>
</feature>
<dbReference type="PANTHER" id="PTHR12837">
    <property type="entry name" value="POLY ADP-RIBOSE GLYCOHYDROLASE"/>
    <property type="match status" value="1"/>
</dbReference>
<sequence length="575" mass="63696">MCSKKELASPKRPGQEPWSGLGASGHEDERLGCIPAALAGESHQRRIQKILSGIEGGDIPSSASEFEDFFVDLLRAAGNYRGGGQLRIQRLTTFLAHDRAFSTTTLPFLASVAMRIQVLFPQGLKHMTRLRQSTHLRRIQVLCLMAASFFGIIPQNQRKLLRAWGRLRLNALDMHHRGFLEREPKLKAALIYFNSMRKTMGTCWQQMLKDSDFTQARCTATCLCQEITFDGKTRNVSPADEIISFYLHTPAATTFEGPEGESVSRDEVDVNTIITQPLPLPDATVDIYGDITKSDGDLQVDFADMYVGGLSMWEGHVAQEELIFALRPELHVIMLFMSAMKDDEAVVVKGAESFVLYSGYEGTFQVFPPVVPVGSHWSIHGYTPLDSMGRRETTVVAIDAIIVKNEREQYSTPSMKREILKAALGFQGDPFEDAIHATRAGVATGKWGCVIFGGDNELKTLMQWISAAAAGRELHYKAFGDTRLSHMQVTLHAIREKFPTTRDLFEAIVQSVQQREERPNGCCSTILLASSAMGSNNEYDQPRVPTVLGSGICAIPNPGGRAHPTGAWESLRDRS</sequence>
<dbReference type="PANTHER" id="PTHR12837:SF0">
    <property type="entry name" value="POLY(ADP-RIBOSE) GLYCOHYDROLASE"/>
    <property type="match status" value="1"/>
</dbReference>
<dbReference type="GO" id="GO:0009225">
    <property type="term" value="P:nucleotide-sugar metabolic process"/>
    <property type="evidence" value="ECO:0007669"/>
    <property type="project" value="TreeGrafter"/>
</dbReference>
<feature type="domain" description="PARG helical" evidence="7">
    <location>
        <begin position="98"/>
        <end position="200"/>
    </location>
</feature>
<evidence type="ECO:0000256" key="5">
    <source>
        <dbReference type="SAM" id="MobiDB-lite"/>
    </source>
</evidence>
<evidence type="ECO:0000256" key="4">
    <source>
        <dbReference type="PIRSR" id="PIRSR607724-1"/>
    </source>
</evidence>
<evidence type="ECO:0000313" key="8">
    <source>
        <dbReference type="EMBL" id="CDI76729.1"/>
    </source>
</evidence>
<evidence type="ECO:0000259" key="6">
    <source>
        <dbReference type="Pfam" id="PF05028"/>
    </source>
</evidence>
<dbReference type="InterPro" id="IPR007724">
    <property type="entry name" value="Poly_GlycHdrlase"/>
</dbReference>
<dbReference type="Proteomes" id="UP000018050">
    <property type="component" value="Unassembled WGS sequence"/>
</dbReference>
<dbReference type="GeneID" id="25268448"/>
<dbReference type="GO" id="GO:0006282">
    <property type="term" value="P:regulation of DNA repair"/>
    <property type="evidence" value="ECO:0007669"/>
    <property type="project" value="InterPro"/>
</dbReference>
<name>U6GDT2_EIMAC</name>
<keyword evidence="9" id="KW-1185">Reference proteome</keyword>
<dbReference type="EMBL" id="HG670450">
    <property type="protein sequence ID" value="CDI76729.1"/>
    <property type="molecule type" value="Genomic_DNA"/>
</dbReference>
<reference evidence="8" key="2">
    <citation type="submission" date="2013-10" db="EMBL/GenBank/DDBJ databases">
        <authorList>
            <person name="Aslett M."/>
        </authorList>
    </citation>
    <scope>NUCLEOTIDE SEQUENCE</scope>
    <source>
        <strain evidence="8">Houghton</strain>
    </source>
</reference>
<dbReference type="GO" id="GO:0005975">
    <property type="term" value="P:carbohydrate metabolic process"/>
    <property type="evidence" value="ECO:0007669"/>
    <property type="project" value="InterPro"/>
</dbReference>
<feature type="region of interest" description="Disordered" evidence="5">
    <location>
        <begin position="1"/>
        <end position="25"/>
    </location>
</feature>
<keyword evidence="8" id="KW-0472">Membrane</keyword>
<proteinExistence type="inferred from homology"/>
<evidence type="ECO:0000313" key="9">
    <source>
        <dbReference type="Proteomes" id="UP000018050"/>
    </source>
</evidence>
<evidence type="ECO:0000256" key="2">
    <source>
        <dbReference type="ARBA" id="ARBA00012255"/>
    </source>
</evidence>
<dbReference type="EC" id="3.2.1.143" evidence="2"/>
<comment type="similarity">
    <text evidence="1">Belongs to the poly(ADP-ribose) glycohydrolase family.</text>
</comment>
<dbReference type="GO" id="GO:0005737">
    <property type="term" value="C:cytoplasm"/>
    <property type="evidence" value="ECO:0007669"/>
    <property type="project" value="TreeGrafter"/>
</dbReference>
<dbReference type="Pfam" id="PF05028">
    <property type="entry name" value="PARG_cat_C"/>
    <property type="match status" value="1"/>
</dbReference>
<dbReference type="InterPro" id="IPR046372">
    <property type="entry name" value="PARG_cat_C"/>
</dbReference>
<reference evidence="8" key="1">
    <citation type="submission" date="2013-10" db="EMBL/GenBank/DDBJ databases">
        <title>Genomic analysis of the causative agents of coccidiosis in chickens.</title>
        <authorList>
            <person name="Reid A.J."/>
            <person name="Blake D."/>
            <person name="Billington K."/>
            <person name="Browne H."/>
            <person name="Dunn M."/>
            <person name="Hung S."/>
            <person name="Kawahara F."/>
            <person name="Miranda-Saavedra D."/>
            <person name="Mourier T."/>
            <person name="Nagra H."/>
            <person name="Otto T.D."/>
            <person name="Rawlings N."/>
            <person name="Sanchez A."/>
            <person name="Sanders M."/>
            <person name="Subramaniam C."/>
            <person name="Tay Y."/>
            <person name="Dear P."/>
            <person name="Doerig C."/>
            <person name="Gruber A."/>
            <person name="Parkinson J."/>
            <person name="Shirley M."/>
            <person name="Wan K.L."/>
            <person name="Berriman M."/>
            <person name="Tomley F."/>
            <person name="Pain A."/>
        </authorList>
    </citation>
    <scope>NUCLEOTIDE SEQUENCE</scope>
    <source>
        <strain evidence="8">Houghton</strain>
    </source>
</reference>
<dbReference type="Pfam" id="PF20811">
    <property type="entry name" value="PARG_cat_N"/>
    <property type="match status" value="1"/>
</dbReference>
<gene>
    <name evidence="8" type="ORF">EAH_00003780</name>
</gene>
<dbReference type="GO" id="GO:0005634">
    <property type="term" value="C:nucleus"/>
    <property type="evidence" value="ECO:0007669"/>
    <property type="project" value="TreeGrafter"/>
</dbReference>
<evidence type="ECO:0000256" key="1">
    <source>
        <dbReference type="ARBA" id="ARBA00009545"/>
    </source>
</evidence>
<feature type="domain" description="PARG catalytic Macro" evidence="6">
    <location>
        <begin position="281"/>
        <end position="485"/>
    </location>
</feature>
<feature type="active site" evidence="4">
    <location>
        <position position="301"/>
    </location>
</feature>
<dbReference type="OMA" id="FYRGFME"/>
<organism evidence="8 9">
    <name type="scientific">Eimeria acervulina</name>
    <name type="common">Coccidian parasite</name>
    <dbReference type="NCBI Taxonomy" id="5801"/>
    <lineage>
        <taxon>Eukaryota</taxon>
        <taxon>Sar</taxon>
        <taxon>Alveolata</taxon>
        <taxon>Apicomplexa</taxon>
        <taxon>Conoidasida</taxon>
        <taxon>Coccidia</taxon>
        <taxon>Eucoccidiorida</taxon>
        <taxon>Eimeriorina</taxon>
        <taxon>Eimeriidae</taxon>
        <taxon>Eimeria</taxon>
    </lineage>
</organism>
<dbReference type="RefSeq" id="XP_013252794.1">
    <property type="nucleotide sequence ID" value="XM_013397340.1"/>
</dbReference>
<dbReference type="AlphaFoldDB" id="U6GDT2"/>
<evidence type="ECO:0000259" key="7">
    <source>
        <dbReference type="Pfam" id="PF20811"/>
    </source>
</evidence>
<dbReference type="OrthoDB" id="329157at2759"/>
<dbReference type="InterPro" id="IPR048362">
    <property type="entry name" value="PARG_helical"/>
</dbReference>
<dbReference type="GO" id="GO:1990966">
    <property type="term" value="P:ATP generation from poly-ADP-D-ribose"/>
    <property type="evidence" value="ECO:0007669"/>
    <property type="project" value="TreeGrafter"/>
</dbReference>
<dbReference type="GO" id="GO:0004649">
    <property type="term" value="F:poly(ADP-ribose) glycohydrolase activity"/>
    <property type="evidence" value="ECO:0007669"/>
    <property type="project" value="UniProtKB-EC"/>
</dbReference>
<evidence type="ECO:0000256" key="3">
    <source>
        <dbReference type="ARBA" id="ARBA00022801"/>
    </source>
</evidence>
<feature type="active site" evidence="4">
    <location>
        <position position="321"/>
    </location>
</feature>
<accession>U6GDT2</accession>
<keyword evidence="8" id="KW-0812">Transmembrane</keyword>
<protein>
    <recommendedName>
        <fullName evidence="2">poly(ADP-ribose) glycohydrolase</fullName>
        <ecNumber evidence="2">3.2.1.143</ecNumber>
    </recommendedName>
</protein>
<dbReference type="VEuPathDB" id="ToxoDB:EAH_00003780"/>